<evidence type="ECO:0000256" key="3">
    <source>
        <dbReference type="ARBA" id="ARBA00023004"/>
    </source>
</evidence>
<dbReference type="PANTHER" id="PTHR36214">
    <property type="match status" value="1"/>
</dbReference>
<dbReference type="eggNOG" id="arCOG00297">
    <property type="taxonomic scope" value="Archaea"/>
</dbReference>
<evidence type="ECO:0000313" key="6">
    <source>
        <dbReference type="EMBL" id="ADZ08396.1"/>
    </source>
</evidence>
<evidence type="ECO:0000259" key="5">
    <source>
        <dbReference type="PROSITE" id="PS51656"/>
    </source>
</evidence>
<dbReference type="PANTHER" id="PTHR36214:SF3">
    <property type="entry name" value="ACETYL-COA DECARBONYLASE_SYNTHASE COMPLEX SUBUNIT GAMMA"/>
    <property type="match status" value="1"/>
</dbReference>
<evidence type="ECO:0000256" key="2">
    <source>
        <dbReference type="ARBA" id="ARBA00022723"/>
    </source>
</evidence>
<dbReference type="GO" id="GO:0051539">
    <property type="term" value="F:4 iron, 4 sulfur cluster binding"/>
    <property type="evidence" value="ECO:0007669"/>
    <property type="project" value="UniProtKB-KW"/>
</dbReference>
<keyword evidence="3" id="KW-0408">Iron</keyword>
<reference evidence="6 7" key="2">
    <citation type="journal article" date="2014" name="Int. J. Syst. Evol. Microbiol.">
        <title>Methanobacterium paludis sp. nov. and a novel strain of Methanobacterium lacus isolated from northern peatlands.</title>
        <authorList>
            <person name="Cadillo-Quiroz H."/>
            <person name="Brauer S.L."/>
            <person name="Goodson N."/>
            <person name="Yavitt J.B."/>
            <person name="Zinder S.H."/>
        </authorList>
    </citation>
    <scope>NUCLEOTIDE SEQUENCE [LARGE SCALE GENOMIC DNA]</scope>
    <source>
        <strain evidence="6 7">AL-21</strain>
    </source>
</reference>
<dbReference type="EMBL" id="CP002551">
    <property type="protein sequence ID" value="ADZ08396.1"/>
    <property type="molecule type" value="Genomic_DNA"/>
</dbReference>
<evidence type="ECO:0000256" key="1">
    <source>
        <dbReference type="ARBA" id="ARBA00022485"/>
    </source>
</evidence>
<evidence type="ECO:0000256" key="4">
    <source>
        <dbReference type="ARBA" id="ARBA00023014"/>
    </source>
</evidence>
<dbReference type="Gene3D" id="1.10.15.40">
    <property type="entry name" value="Electron transport complex subunit B, putative Fe-S cluster"/>
    <property type="match status" value="1"/>
</dbReference>
<dbReference type="Proteomes" id="UP000007490">
    <property type="component" value="Chromosome"/>
</dbReference>
<protein>
    <submittedName>
        <fullName evidence="6">Fe-S cluster domain protein</fullName>
    </submittedName>
</protein>
<dbReference type="AlphaFoldDB" id="F0T7G7"/>
<dbReference type="Pfam" id="PF04060">
    <property type="entry name" value="FeS"/>
    <property type="match status" value="1"/>
</dbReference>
<organism evidence="6 7">
    <name type="scientific">Methanobacterium lacus (strain AL-21)</name>
    <dbReference type="NCBI Taxonomy" id="877455"/>
    <lineage>
        <taxon>Archaea</taxon>
        <taxon>Methanobacteriati</taxon>
        <taxon>Methanobacteriota</taxon>
        <taxon>Methanomada group</taxon>
        <taxon>Methanobacteria</taxon>
        <taxon>Methanobacteriales</taxon>
        <taxon>Methanobacteriaceae</taxon>
        <taxon>Methanobacterium</taxon>
    </lineage>
</organism>
<dbReference type="KEGG" id="mel:Metbo_0144"/>
<evidence type="ECO:0000313" key="7">
    <source>
        <dbReference type="Proteomes" id="UP000007490"/>
    </source>
</evidence>
<name>F0T7G7_METLA</name>
<dbReference type="STRING" id="877455.Metbo_0144"/>
<dbReference type="GeneID" id="10276570"/>
<reference evidence="7" key="1">
    <citation type="submission" date="2011-02" db="EMBL/GenBank/DDBJ databases">
        <title>Complete sequence of Methanobacterium sp. AL-21.</title>
        <authorList>
            <consortium name="US DOE Joint Genome Institute"/>
            <person name="Lucas S."/>
            <person name="Copeland A."/>
            <person name="Lapidus A."/>
            <person name="Cheng J.-F."/>
            <person name="Goodwin L."/>
            <person name="Pitluck S."/>
            <person name="Chertkov O."/>
            <person name="Detter J.C."/>
            <person name="Han C."/>
            <person name="Tapia R."/>
            <person name="Land M."/>
            <person name="Hauser L."/>
            <person name="Kyrpides N."/>
            <person name="Ivanova N."/>
            <person name="Mikhailova N."/>
            <person name="Pagani I."/>
            <person name="Cadillo-Quiroz H."/>
            <person name="Imachi H."/>
            <person name="Zinder S."/>
            <person name="Liu W."/>
            <person name="Woyke T."/>
        </authorList>
    </citation>
    <scope>NUCLEOTIDE SEQUENCE [LARGE SCALE GENOMIC DNA]</scope>
    <source>
        <strain evidence="7">AL-21</strain>
    </source>
</reference>
<sequence>MEHDGSTHDIFPEGELVKRVSIEEIRPCIVAENMIRSLLQLDSKLESVIPALANKYPPGKVNYIKEKKILTLNIADRLVTLYPSGKISMNKTVDELDAISVVRDIMGQINEAYLELNSYNPTDYSKVNEKLSGIGPLAIYNCLPKTDCERCGEATCMAFSIKLLAGDINLNQCQPLNEDGDVSCLNELLGREIMLMLGWRD</sequence>
<dbReference type="InterPro" id="IPR007202">
    <property type="entry name" value="4Fe-4S_dom"/>
</dbReference>
<dbReference type="HOGENOM" id="CLU_127723_0_0_2"/>
<keyword evidence="1" id="KW-0004">4Fe-4S</keyword>
<dbReference type="InterPro" id="IPR051069">
    <property type="entry name" value="ACDS_complex_subunit"/>
</dbReference>
<dbReference type="PROSITE" id="PS51656">
    <property type="entry name" value="4FE4S"/>
    <property type="match status" value="1"/>
</dbReference>
<keyword evidence="2" id="KW-0479">Metal-binding</keyword>
<keyword evidence="7" id="KW-1185">Reference proteome</keyword>
<gene>
    <name evidence="6" type="ordered locus">Metbo_0144</name>
</gene>
<dbReference type="OrthoDB" id="9014at2157"/>
<dbReference type="GO" id="GO:0046872">
    <property type="term" value="F:metal ion binding"/>
    <property type="evidence" value="ECO:0007669"/>
    <property type="project" value="UniProtKB-KW"/>
</dbReference>
<keyword evidence="4" id="KW-0411">Iron-sulfur</keyword>
<accession>F0T7G7</accession>
<proteinExistence type="predicted"/>
<dbReference type="RefSeq" id="WP_013643747.1">
    <property type="nucleotide sequence ID" value="NC_015216.1"/>
</dbReference>
<feature type="domain" description="4Fe-4S" evidence="5">
    <location>
        <begin position="129"/>
        <end position="191"/>
    </location>
</feature>